<dbReference type="UniPathway" id="UPA00916">
    <property type="reaction ID" value="UER00889"/>
</dbReference>
<sequence>MIYNLGSINADHVYRLAHLPAPGETLAAQTYAVGLGGKGANQSVAIARAGGSVRHIGAIGPDGRWMVDRLAAAGVDCSAVADADAASGHAIINVDDAGENAIVIYPGANRALGADHVRQALAQAGAGDTLILQNETACQVEAARFAQEQGLFVVYSAAPFEAEAVRAVLPYLSLLIVNEVEAAQLCSEMNGTLADLPVENVLVTLGAKGAAWYDTARGHEIRVAGFPVKAVDTTGAGDTYAGYLVAALAEGLAVKEAMRLAGAAAAIKVTRPGTADVIPTRVEVDDFLASQPSE</sequence>
<keyword evidence="8 9" id="KW-0119">Carbohydrate metabolism</keyword>
<dbReference type="InterPro" id="IPR011877">
    <property type="entry name" value="Ribokinase"/>
</dbReference>
<keyword evidence="6 9" id="KW-0460">Magnesium</keyword>
<feature type="binding site" evidence="9">
    <location>
        <begin position="37"/>
        <end position="41"/>
    </location>
    <ligand>
        <name>substrate</name>
    </ligand>
</feature>
<keyword evidence="3 9" id="KW-0547">Nucleotide-binding</keyword>
<evidence type="ECO:0000256" key="7">
    <source>
        <dbReference type="ARBA" id="ARBA00022958"/>
    </source>
</evidence>
<dbReference type="Pfam" id="PF00294">
    <property type="entry name" value="PfkB"/>
    <property type="match status" value="1"/>
</dbReference>
<dbReference type="PANTHER" id="PTHR10584">
    <property type="entry name" value="SUGAR KINASE"/>
    <property type="match status" value="1"/>
</dbReference>
<evidence type="ECO:0000256" key="8">
    <source>
        <dbReference type="ARBA" id="ARBA00023277"/>
    </source>
</evidence>
<evidence type="ECO:0000256" key="5">
    <source>
        <dbReference type="ARBA" id="ARBA00022840"/>
    </source>
</evidence>
<feature type="active site" description="Proton acceptor" evidence="9">
    <location>
        <position position="238"/>
    </location>
</feature>
<feature type="binding site" evidence="9">
    <location>
        <position position="234"/>
    </location>
    <ligand>
        <name>K(+)</name>
        <dbReference type="ChEBI" id="CHEBI:29103"/>
    </ligand>
</feature>
<feature type="binding site" evidence="9">
    <location>
        <begin position="9"/>
        <end position="11"/>
    </location>
    <ligand>
        <name>substrate</name>
    </ligand>
</feature>
<dbReference type="InterPro" id="IPR029056">
    <property type="entry name" value="Ribokinase-like"/>
</dbReference>
<protein>
    <recommendedName>
        <fullName evidence="9">Ribokinase</fullName>
        <shortName evidence="9">RK</shortName>
        <ecNumber evidence="9">2.7.1.15</ecNumber>
    </recommendedName>
</protein>
<feature type="binding site" evidence="9">
    <location>
        <begin position="237"/>
        <end position="238"/>
    </location>
    <ligand>
        <name>ATP</name>
        <dbReference type="ChEBI" id="CHEBI:30616"/>
    </ligand>
</feature>
<feature type="binding site" evidence="9">
    <location>
        <position position="135"/>
    </location>
    <ligand>
        <name>substrate</name>
    </ligand>
</feature>
<gene>
    <name evidence="9" type="primary">rbsK</name>
    <name evidence="11" type="ORF">DT23_10855</name>
</gene>
<keyword evidence="9" id="KW-0963">Cytoplasm</keyword>
<comment type="caution">
    <text evidence="9">Lacks conserved residue(s) required for the propagation of feature annotation.</text>
</comment>
<dbReference type="SUPFAM" id="SSF53613">
    <property type="entry name" value="Ribokinase-like"/>
    <property type="match status" value="1"/>
</dbReference>
<comment type="activity regulation">
    <text evidence="9">Activated by a monovalent cation that binds near, but not in, the active site. The most likely occupant of the site in vivo is potassium. Ion binding induces a conformational change that may alter substrate affinity.</text>
</comment>
<keyword evidence="12" id="KW-1185">Reference proteome</keyword>
<accession>A0A074JX50</accession>
<reference evidence="11 12" key="1">
    <citation type="journal article" date="2015" name="Antonie Van Leeuwenhoek">
        <title>Thioclava indica sp. nov., isolated from surface seawater of the Indian Ocean.</title>
        <authorList>
            <person name="Liu Y."/>
            <person name="Lai Q."/>
            <person name="Du J."/>
            <person name="Xu H."/>
            <person name="Jiang L."/>
            <person name="Shao Z."/>
        </authorList>
    </citation>
    <scope>NUCLEOTIDE SEQUENCE [LARGE SCALE GENOMIC DNA]</scope>
    <source>
        <strain evidence="11 12">DT23-4</strain>
    </source>
</reference>
<evidence type="ECO:0000256" key="9">
    <source>
        <dbReference type="HAMAP-Rule" id="MF_01987"/>
    </source>
</evidence>
<dbReference type="OrthoDB" id="9792663at2"/>
<dbReference type="HAMAP" id="MF_01987">
    <property type="entry name" value="Ribokinase"/>
    <property type="match status" value="1"/>
</dbReference>
<dbReference type="GO" id="GO:0004747">
    <property type="term" value="F:ribokinase activity"/>
    <property type="evidence" value="ECO:0007669"/>
    <property type="project" value="UniProtKB-UniRule"/>
</dbReference>
<dbReference type="PANTHER" id="PTHR10584:SF166">
    <property type="entry name" value="RIBOKINASE"/>
    <property type="match status" value="1"/>
</dbReference>
<feature type="binding site" evidence="9">
    <location>
        <position position="238"/>
    </location>
    <ligand>
        <name>substrate</name>
    </ligand>
</feature>
<dbReference type="EC" id="2.7.1.15" evidence="9"/>
<feature type="domain" description="Carbohydrate kinase PfkB" evidence="10">
    <location>
        <begin position="5"/>
        <end position="280"/>
    </location>
</feature>
<feature type="binding site" evidence="9">
    <location>
        <position position="271"/>
    </location>
    <ligand>
        <name>K(+)</name>
        <dbReference type="ChEBI" id="CHEBI:29103"/>
    </ligand>
</feature>
<evidence type="ECO:0000313" key="11">
    <source>
        <dbReference type="EMBL" id="KEO61054.1"/>
    </source>
</evidence>
<comment type="catalytic activity">
    <reaction evidence="9">
        <text>D-ribose + ATP = D-ribose 5-phosphate + ADP + H(+)</text>
        <dbReference type="Rhea" id="RHEA:13697"/>
        <dbReference type="ChEBI" id="CHEBI:15378"/>
        <dbReference type="ChEBI" id="CHEBI:30616"/>
        <dbReference type="ChEBI" id="CHEBI:47013"/>
        <dbReference type="ChEBI" id="CHEBI:78346"/>
        <dbReference type="ChEBI" id="CHEBI:456216"/>
        <dbReference type="EC" id="2.7.1.15"/>
    </reaction>
</comment>
<dbReference type="CDD" id="cd01174">
    <property type="entry name" value="ribokinase"/>
    <property type="match status" value="1"/>
</dbReference>
<keyword evidence="1 9" id="KW-0808">Transferase</keyword>
<keyword evidence="5 9" id="KW-0067">ATP-binding</keyword>
<feature type="binding site" evidence="9">
    <location>
        <position position="232"/>
    </location>
    <ligand>
        <name>K(+)</name>
        <dbReference type="ChEBI" id="CHEBI:29103"/>
    </ligand>
</feature>
<dbReference type="RefSeq" id="WP_038128406.1">
    <property type="nucleotide sequence ID" value="NZ_AUNB01000011.1"/>
</dbReference>
<dbReference type="GO" id="GO:0005524">
    <property type="term" value="F:ATP binding"/>
    <property type="evidence" value="ECO:0007669"/>
    <property type="project" value="UniProtKB-UniRule"/>
</dbReference>
<dbReference type="InterPro" id="IPR011611">
    <property type="entry name" value="PfkB_dom"/>
</dbReference>
<comment type="subunit">
    <text evidence="9">Homodimer.</text>
</comment>
<evidence type="ECO:0000259" key="10">
    <source>
        <dbReference type="Pfam" id="PF00294"/>
    </source>
</evidence>
<keyword evidence="2 9" id="KW-0479">Metal-binding</keyword>
<dbReference type="GO" id="GO:0005829">
    <property type="term" value="C:cytosol"/>
    <property type="evidence" value="ECO:0007669"/>
    <property type="project" value="TreeGrafter"/>
</dbReference>
<dbReference type="Proteomes" id="UP000027471">
    <property type="component" value="Unassembled WGS sequence"/>
</dbReference>
<dbReference type="GO" id="GO:0019303">
    <property type="term" value="P:D-ribose catabolic process"/>
    <property type="evidence" value="ECO:0007669"/>
    <property type="project" value="UniProtKB-UniRule"/>
</dbReference>
<dbReference type="STRING" id="1353528.DT23_10855"/>
<feature type="binding site" evidence="9">
    <location>
        <begin position="204"/>
        <end position="209"/>
    </location>
    <ligand>
        <name>ATP</name>
        <dbReference type="ChEBI" id="CHEBI:30616"/>
    </ligand>
</feature>
<proteinExistence type="inferred from homology"/>
<organism evidence="11 12">
    <name type="scientific">Thioclava indica</name>
    <dbReference type="NCBI Taxonomy" id="1353528"/>
    <lineage>
        <taxon>Bacteria</taxon>
        <taxon>Pseudomonadati</taxon>
        <taxon>Pseudomonadota</taxon>
        <taxon>Alphaproteobacteria</taxon>
        <taxon>Rhodobacterales</taxon>
        <taxon>Paracoccaceae</taxon>
        <taxon>Thioclava</taxon>
    </lineage>
</organism>
<feature type="binding site" evidence="9">
    <location>
        <position position="178"/>
    </location>
    <ligand>
        <name>ATP</name>
        <dbReference type="ChEBI" id="CHEBI:30616"/>
    </ligand>
</feature>
<evidence type="ECO:0000256" key="4">
    <source>
        <dbReference type="ARBA" id="ARBA00022777"/>
    </source>
</evidence>
<keyword evidence="7 9" id="KW-0630">Potassium</keyword>
<feature type="binding site" evidence="9">
    <location>
        <position position="268"/>
    </location>
    <ligand>
        <name>K(+)</name>
        <dbReference type="ChEBI" id="CHEBI:29103"/>
    </ligand>
</feature>
<dbReference type="GO" id="GO:0046872">
    <property type="term" value="F:metal ion binding"/>
    <property type="evidence" value="ECO:0007669"/>
    <property type="project" value="UniProtKB-KW"/>
</dbReference>
<comment type="similarity">
    <text evidence="9">Belongs to the carbohydrate kinase PfkB family. Ribokinase subfamily.</text>
</comment>
<keyword evidence="4 9" id="KW-0418">Kinase</keyword>
<feature type="binding site" evidence="9">
    <location>
        <position position="273"/>
    </location>
    <ligand>
        <name>K(+)</name>
        <dbReference type="ChEBI" id="CHEBI:29103"/>
    </ligand>
</feature>
<evidence type="ECO:0000313" key="12">
    <source>
        <dbReference type="Proteomes" id="UP000027471"/>
    </source>
</evidence>
<comment type="cofactor">
    <cofactor evidence="9">
        <name>Mg(2+)</name>
        <dbReference type="ChEBI" id="CHEBI:18420"/>
    </cofactor>
    <text evidence="9">Requires a divalent cation, most likely magnesium in vivo, as an electrophilic catalyst to aid phosphoryl group transfer. It is the chelate of the metal and the nucleotide that is the actual substrate.</text>
</comment>
<comment type="function">
    <text evidence="9">Catalyzes the phosphorylation of ribose at O-5 in a reaction requiring ATP and magnesium. The resulting D-ribose-5-phosphate can then be used either for sythesis of nucleotides, histidine, and tryptophan, or as a component of the pentose phosphate pathway.</text>
</comment>
<comment type="caution">
    <text evidence="11">The sequence shown here is derived from an EMBL/GenBank/DDBJ whole genome shotgun (WGS) entry which is preliminary data.</text>
</comment>
<dbReference type="InterPro" id="IPR002139">
    <property type="entry name" value="Ribo/fructo_kinase"/>
</dbReference>
<evidence type="ECO:0000256" key="2">
    <source>
        <dbReference type="ARBA" id="ARBA00022723"/>
    </source>
</evidence>
<dbReference type="EMBL" id="AUNB01000011">
    <property type="protein sequence ID" value="KEO61054.1"/>
    <property type="molecule type" value="Genomic_DNA"/>
</dbReference>
<dbReference type="eggNOG" id="COG0524">
    <property type="taxonomic scope" value="Bacteria"/>
</dbReference>
<dbReference type="Gene3D" id="3.40.1190.20">
    <property type="match status" value="1"/>
</dbReference>
<comment type="pathway">
    <text evidence="9">Carbohydrate metabolism; D-ribose degradation; D-ribose 5-phosphate from beta-D-ribopyranose: step 2/2.</text>
</comment>
<evidence type="ECO:0000256" key="6">
    <source>
        <dbReference type="ARBA" id="ARBA00022842"/>
    </source>
</evidence>
<comment type="subcellular location">
    <subcellularLocation>
        <location evidence="9">Cytoplasm</location>
    </subcellularLocation>
</comment>
<evidence type="ECO:0000256" key="1">
    <source>
        <dbReference type="ARBA" id="ARBA00022679"/>
    </source>
</evidence>
<dbReference type="PRINTS" id="PR00990">
    <property type="entry name" value="RIBOKINASE"/>
</dbReference>
<name>A0A074JX50_9RHOB</name>
<dbReference type="AlphaFoldDB" id="A0A074JX50"/>
<evidence type="ECO:0000256" key="3">
    <source>
        <dbReference type="ARBA" id="ARBA00022741"/>
    </source>
</evidence>